<evidence type="ECO:0000313" key="2">
    <source>
        <dbReference type="EMBL" id="CAF1624881.1"/>
    </source>
</evidence>
<evidence type="ECO:0000313" key="3">
    <source>
        <dbReference type="Proteomes" id="UP000663870"/>
    </source>
</evidence>
<reference evidence="2" key="1">
    <citation type="submission" date="2021-02" db="EMBL/GenBank/DDBJ databases">
        <authorList>
            <person name="Nowell W R."/>
        </authorList>
    </citation>
    <scope>NUCLEOTIDE SEQUENCE</scope>
</reference>
<accession>A0A816CI84</accession>
<dbReference type="Proteomes" id="UP000663870">
    <property type="component" value="Unassembled WGS sequence"/>
</dbReference>
<proteinExistence type="predicted"/>
<dbReference type="EMBL" id="CAJNOH010005575">
    <property type="protein sequence ID" value="CAF1401704.1"/>
    <property type="molecule type" value="Genomic_DNA"/>
</dbReference>
<organism evidence="2 3">
    <name type="scientific">Rotaria sordida</name>
    <dbReference type="NCBI Taxonomy" id="392033"/>
    <lineage>
        <taxon>Eukaryota</taxon>
        <taxon>Metazoa</taxon>
        <taxon>Spiralia</taxon>
        <taxon>Gnathifera</taxon>
        <taxon>Rotifera</taxon>
        <taxon>Eurotatoria</taxon>
        <taxon>Bdelloidea</taxon>
        <taxon>Philodinida</taxon>
        <taxon>Philodinidae</taxon>
        <taxon>Rotaria</taxon>
    </lineage>
</organism>
<protein>
    <submittedName>
        <fullName evidence="2">Uncharacterized protein</fullName>
    </submittedName>
</protein>
<keyword evidence="3" id="KW-1185">Reference proteome</keyword>
<dbReference type="Proteomes" id="UP000663854">
    <property type="component" value="Unassembled WGS sequence"/>
</dbReference>
<dbReference type="EMBL" id="CAJNOL010007083">
    <property type="protein sequence ID" value="CAF1624881.1"/>
    <property type="molecule type" value="Genomic_DNA"/>
</dbReference>
<sequence>MDCGRGRTYTEKHINNCQSRLPSAELIDNNIIKLISYDRFFNSSSLLDSTWLKGKIINNEYRQAIKHINRRIGQSLIGTLNNLPINQISITQFTILAIEELHAKYAGRIHFVYKKNDQPSEFNTPQSFIFINSK</sequence>
<dbReference type="AlphaFoldDB" id="A0A816CI84"/>
<comment type="caution">
    <text evidence="2">The sequence shown here is derived from an EMBL/GenBank/DDBJ whole genome shotgun (WGS) entry which is preliminary data.</text>
</comment>
<name>A0A816CI84_9BILA</name>
<evidence type="ECO:0000313" key="1">
    <source>
        <dbReference type="EMBL" id="CAF1401704.1"/>
    </source>
</evidence>
<gene>
    <name evidence="2" type="ORF">JXQ802_LOCUS51062</name>
    <name evidence="1" type="ORF">PYM288_LOCUS34852</name>
</gene>